<dbReference type="Proteomes" id="UP000176186">
    <property type="component" value="Unassembled WGS sequence"/>
</dbReference>
<evidence type="ECO:0000259" key="1">
    <source>
        <dbReference type="Pfam" id="PF00534"/>
    </source>
</evidence>
<dbReference type="GO" id="GO:0016757">
    <property type="term" value="F:glycosyltransferase activity"/>
    <property type="evidence" value="ECO:0007669"/>
    <property type="project" value="InterPro"/>
</dbReference>
<dbReference type="PANTHER" id="PTHR45947:SF3">
    <property type="entry name" value="SULFOQUINOVOSYL TRANSFERASE SQD2"/>
    <property type="match status" value="1"/>
</dbReference>
<dbReference type="InterPro" id="IPR050194">
    <property type="entry name" value="Glycosyltransferase_grp1"/>
</dbReference>
<evidence type="ECO:0000259" key="2">
    <source>
        <dbReference type="Pfam" id="PF13439"/>
    </source>
</evidence>
<accession>A0A1F6BDT2</accession>
<dbReference type="InterPro" id="IPR001296">
    <property type="entry name" value="Glyco_trans_1"/>
</dbReference>
<feature type="domain" description="Glycosyltransferase subfamily 4-like N-terminal" evidence="2">
    <location>
        <begin position="14"/>
        <end position="186"/>
    </location>
</feature>
<evidence type="ECO:0000313" key="4">
    <source>
        <dbReference type="Proteomes" id="UP000176186"/>
    </source>
</evidence>
<reference evidence="3 4" key="1">
    <citation type="journal article" date="2016" name="Nat. Commun.">
        <title>Thousands of microbial genomes shed light on interconnected biogeochemical processes in an aquifer system.</title>
        <authorList>
            <person name="Anantharaman K."/>
            <person name="Brown C.T."/>
            <person name="Hug L.A."/>
            <person name="Sharon I."/>
            <person name="Castelle C.J."/>
            <person name="Probst A.J."/>
            <person name="Thomas B.C."/>
            <person name="Singh A."/>
            <person name="Wilkins M.J."/>
            <person name="Karaoz U."/>
            <person name="Brodie E.L."/>
            <person name="Williams K.H."/>
            <person name="Hubbard S.S."/>
            <person name="Banfield J.F."/>
        </authorList>
    </citation>
    <scope>NUCLEOTIDE SEQUENCE [LARGE SCALE GENOMIC DNA]</scope>
</reference>
<comment type="caution">
    <text evidence="3">The sequence shown here is derived from an EMBL/GenBank/DDBJ whole genome shotgun (WGS) entry which is preliminary data.</text>
</comment>
<name>A0A1F6BDT2_9BACT</name>
<protein>
    <recommendedName>
        <fullName evidence="5">Glycosyltransferase subfamily 4-like N-terminal domain-containing protein</fullName>
    </recommendedName>
</protein>
<dbReference type="InterPro" id="IPR028098">
    <property type="entry name" value="Glyco_trans_4-like_N"/>
</dbReference>
<dbReference type="Pfam" id="PF13439">
    <property type="entry name" value="Glyco_transf_4"/>
    <property type="match status" value="1"/>
</dbReference>
<dbReference type="Pfam" id="PF00534">
    <property type="entry name" value="Glycos_transf_1"/>
    <property type="match status" value="1"/>
</dbReference>
<dbReference type="Gene3D" id="3.40.50.2000">
    <property type="entry name" value="Glycogen Phosphorylase B"/>
    <property type="match status" value="2"/>
</dbReference>
<organism evidence="3 4">
    <name type="scientific">Candidatus Gottesmanbacteria bacterium RIFOXYB1_FULL_47_11</name>
    <dbReference type="NCBI Taxonomy" id="1798401"/>
    <lineage>
        <taxon>Bacteria</taxon>
        <taxon>Candidatus Gottesmaniibacteriota</taxon>
    </lineage>
</organism>
<dbReference type="EMBL" id="MFKE01000018">
    <property type="protein sequence ID" value="OGG35121.1"/>
    <property type="molecule type" value="Genomic_DNA"/>
</dbReference>
<proteinExistence type="predicted"/>
<gene>
    <name evidence="3" type="ORF">A2363_01305</name>
</gene>
<evidence type="ECO:0008006" key="5">
    <source>
        <dbReference type="Google" id="ProtNLM"/>
    </source>
</evidence>
<evidence type="ECO:0000313" key="3">
    <source>
        <dbReference type="EMBL" id="OGG35121.1"/>
    </source>
</evidence>
<dbReference type="SUPFAM" id="SSF53756">
    <property type="entry name" value="UDP-Glycosyltransferase/glycogen phosphorylase"/>
    <property type="match status" value="1"/>
</dbReference>
<dbReference type="PANTHER" id="PTHR45947">
    <property type="entry name" value="SULFOQUINOVOSYL TRANSFERASE SQD2"/>
    <property type="match status" value="1"/>
</dbReference>
<feature type="domain" description="Glycosyl transferase family 1" evidence="1">
    <location>
        <begin position="197"/>
        <end position="357"/>
    </location>
</feature>
<sequence length="393" mass="44701">MRILLTTDSYLPVISGVTTVVHNLGLEFEKMGHTVKIIAPIKFTNKNQNSIGSPSVLGITSIKNPIRTDHYIPFPSYRDMEKKIVTFAPDVIHCHSPGPIGLIALLIARKKHIPMISSCHGVPGYIISYFPYLPKPITALLHSALWKYYRWFFNSQLHIVAPSEFIKSTLQQHGVKTPITEIPMWIEMPQTNDSKSKTTIRQQWNIPEDAYVFLYFGRLDWDKNLLKLLTAFKKIKRSPQREKIPYLLFAGKGRQGSLLQKFANENKLANVQIKEQFLTSKEVGQIFSLSDAFVMPGQYEAQSIVTLQALTHNLPVILANDGALPEIAHRFPDRSCLFKTRNAKDLATTMVTLMNTPKPPPLDTAIFNTYYKKTLILTTYISLFRSLPPKPFF</sequence>
<dbReference type="STRING" id="1798401.A2363_01305"/>
<dbReference type="AlphaFoldDB" id="A0A1F6BDT2"/>